<organism evidence="2 3">
    <name type="scientific">Mytilus galloprovincialis</name>
    <name type="common">Mediterranean mussel</name>
    <dbReference type="NCBI Taxonomy" id="29158"/>
    <lineage>
        <taxon>Eukaryota</taxon>
        <taxon>Metazoa</taxon>
        <taxon>Spiralia</taxon>
        <taxon>Lophotrochozoa</taxon>
        <taxon>Mollusca</taxon>
        <taxon>Bivalvia</taxon>
        <taxon>Autobranchia</taxon>
        <taxon>Pteriomorphia</taxon>
        <taxon>Mytilida</taxon>
        <taxon>Mytiloidea</taxon>
        <taxon>Mytilidae</taxon>
        <taxon>Mytilinae</taxon>
        <taxon>Mytilus</taxon>
    </lineage>
</organism>
<dbReference type="OrthoDB" id="17400at2759"/>
<dbReference type="AlphaFoldDB" id="A0A8B6EMD6"/>
<comment type="caution">
    <text evidence="2">The sequence shown here is derived from an EMBL/GenBank/DDBJ whole genome shotgun (WGS) entry which is preliminary data.</text>
</comment>
<name>A0A8B6EMD6_MYTGA</name>
<dbReference type="Proteomes" id="UP000596742">
    <property type="component" value="Unassembled WGS sequence"/>
</dbReference>
<dbReference type="InterPro" id="IPR050566">
    <property type="entry name" value="Deoxyribonucleoside_kinase"/>
</dbReference>
<gene>
    <name evidence="2" type="ORF">MGAL_10B001464</name>
</gene>
<accession>A0A8B6EMD6</accession>
<dbReference type="Gene3D" id="3.40.50.300">
    <property type="entry name" value="P-loop containing nucleotide triphosphate hydrolases"/>
    <property type="match status" value="1"/>
</dbReference>
<evidence type="ECO:0000259" key="1">
    <source>
        <dbReference type="Pfam" id="PF01712"/>
    </source>
</evidence>
<dbReference type="InterPro" id="IPR027417">
    <property type="entry name" value="P-loop_NTPase"/>
</dbReference>
<protein>
    <submittedName>
        <fullName evidence="2">NADH dehydrogenase (Ubiquinone) 1 alpha subcomplex subunit 10</fullName>
    </submittedName>
</protein>
<proteinExistence type="predicted"/>
<sequence length="408" mass="48368">MANILNSVRVIGRISSLDGLKLLPAAVNTSVTQKAKLHSVKDTVNPLPASQYPPWDYINNPYRWFHQFYEHTTKRLDENSKIIIVEGNIGTDKVRVGKKIADEFGMLFLPDVPEEAIFVNENGFDQRELNPRLGEDRFYDLKDLYTAKRPQDILGFGRTQLEMFKRRFFNYNLALRHLLNTGQGVVMERSYWSDRCFADAMSKCGYFTREGKTYYNKVYKQPQHIWMPHVVLYIDASVDQCKELIKKRNNPIEKDSPLLTDQYLQTIEDTYKTKVLPRFKIWGEVLTYDLDEVENMDEIVFEMQKLNLEPPNKIDKLKFLDWYEDKEWKWNYLRQMTATDYVYDRKFFMGMEDPFLSPEICIQDHDNYDLVVNCHPSNYWEKGFSPDTIDHMFKRQPLANNRFQKLTA</sequence>
<dbReference type="InterPro" id="IPR031314">
    <property type="entry name" value="DNK_dom"/>
</dbReference>
<evidence type="ECO:0000313" key="3">
    <source>
        <dbReference type="Proteomes" id="UP000596742"/>
    </source>
</evidence>
<dbReference type="EMBL" id="UYJE01005321">
    <property type="protein sequence ID" value="VDI36335.1"/>
    <property type="molecule type" value="Genomic_DNA"/>
</dbReference>
<dbReference type="GO" id="GO:0005739">
    <property type="term" value="C:mitochondrion"/>
    <property type="evidence" value="ECO:0007669"/>
    <property type="project" value="GOC"/>
</dbReference>
<dbReference type="GO" id="GO:0006120">
    <property type="term" value="P:mitochondrial electron transport, NADH to ubiquinone"/>
    <property type="evidence" value="ECO:0007669"/>
    <property type="project" value="TreeGrafter"/>
</dbReference>
<feature type="domain" description="Deoxynucleoside kinase" evidence="1">
    <location>
        <begin position="83"/>
        <end position="292"/>
    </location>
</feature>
<evidence type="ECO:0000313" key="2">
    <source>
        <dbReference type="EMBL" id="VDI36335.1"/>
    </source>
</evidence>
<keyword evidence="2" id="KW-0830">Ubiquinone</keyword>
<dbReference type="Pfam" id="PF01712">
    <property type="entry name" value="dNK"/>
    <property type="match status" value="1"/>
</dbReference>
<keyword evidence="3" id="KW-1185">Reference proteome</keyword>
<dbReference type="PANTHER" id="PTHR10513:SF15">
    <property type="entry name" value="NADH DEHYDROGENASE [UBIQUINONE] 1 ALPHA SUBCOMPLEX SUBUNIT 10, MITOCHONDRIAL"/>
    <property type="match status" value="1"/>
</dbReference>
<dbReference type="PANTHER" id="PTHR10513">
    <property type="entry name" value="DEOXYNUCLEOSIDE KINASE"/>
    <property type="match status" value="1"/>
</dbReference>
<dbReference type="SUPFAM" id="SSF52540">
    <property type="entry name" value="P-loop containing nucleoside triphosphate hydrolases"/>
    <property type="match status" value="1"/>
</dbReference>
<reference evidence="2" key="1">
    <citation type="submission" date="2018-11" db="EMBL/GenBank/DDBJ databases">
        <authorList>
            <person name="Alioto T."/>
            <person name="Alioto T."/>
        </authorList>
    </citation>
    <scope>NUCLEOTIDE SEQUENCE</scope>
</reference>